<keyword evidence="2" id="KW-0812">Transmembrane</keyword>
<keyword evidence="4" id="KW-1185">Reference proteome</keyword>
<reference evidence="3" key="1">
    <citation type="journal article" date="2020" name="Nat. Commun.">
        <title>Large-scale genome sequencing of mycorrhizal fungi provides insights into the early evolution of symbiotic traits.</title>
        <authorList>
            <person name="Miyauchi S."/>
            <person name="Kiss E."/>
            <person name="Kuo A."/>
            <person name="Drula E."/>
            <person name="Kohler A."/>
            <person name="Sanchez-Garcia M."/>
            <person name="Morin E."/>
            <person name="Andreopoulos B."/>
            <person name="Barry K.W."/>
            <person name="Bonito G."/>
            <person name="Buee M."/>
            <person name="Carver A."/>
            <person name="Chen C."/>
            <person name="Cichocki N."/>
            <person name="Clum A."/>
            <person name="Culley D."/>
            <person name="Crous P.W."/>
            <person name="Fauchery L."/>
            <person name="Girlanda M."/>
            <person name="Hayes R.D."/>
            <person name="Keri Z."/>
            <person name="LaButti K."/>
            <person name="Lipzen A."/>
            <person name="Lombard V."/>
            <person name="Magnuson J."/>
            <person name="Maillard F."/>
            <person name="Murat C."/>
            <person name="Nolan M."/>
            <person name="Ohm R.A."/>
            <person name="Pangilinan J."/>
            <person name="Pereira M.F."/>
            <person name="Perotto S."/>
            <person name="Peter M."/>
            <person name="Pfister S."/>
            <person name="Riley R."/>
            <person name="Sitrit Y."/>
            <person name="Stielow J.B."/>
            <person name="Szollosi G."/>
            <person name="Zifcakova L."/>
            <person name="Stursova M."/>
            <person name="Spatafora J.W."/>
            <person name="Tedersoo L."/>
            <person name="Vaario L.M."/>
            <person name="Yamada A."/>
            <person name="Yan M."/>
            <person name="Wang P."/>
            <person name="Xu J."/>
            <person name="Bruns T."/>
            <person name="Baldrian P."/>
            <person name="Vilgalys R."/>
            <person name="Dunand C."/>
            <person name="Henrissat B."/>
            <person name="Grigoriev I.V."/>
            <person name="Hibbett D."/>
            <person name="Nagy L.G."/>
            <person name="Martin F.M."/>
        </authorList>
    </citation>
    <scope>NUCLEOTIDE SEQUENCE</scope>
    <source>
        <strain evidence="3">UH-Tt-Lm1</strain>
    </source>
</reference>
<reference evidence="3" key="2">
    <citation type="submission" date="2020-11" db="EMBL/GenBank/DDBJ databases">
        <authorList>
            <consortium name="DOE Joint Genome Institute"/>
            <person name="Kuo A."/>
            <person name="Miyauchi S."/>
            <person name="Kiss E."/>
            <person name="Drula E."/>
            <person name="Kohler A."/>
            <person name="Sanchez-Garcia M."/>
            <person name="Andreopoulos B."/>
            <person name="Barry K.W."/>
            <person name="Bonito G."/>
            <person name="Buee M."/>
            <person name="Carver A."/>
            <person name="Chen C."/>
            <person name="Cichocki N."/>
            <person name="Clum A."/>
            <person name="Culley D."/>
            <person name="Crous P.W."/>
            <person name="Fauchery L."/>
            <person name="Girlanda M."/>
            <person name="Hayes R."/>
            <person name="Keri Z."/>
            <person name="Labutti K."/>
            <person name="Lipzen A."/>
            <person name="Lombard V."/>
            <person name="Magnuson J."/>
            <person name="Maillard F."/>
            <person name="Morin E."/>
            <person name="Murat C."/>
            <person name="Nolan M."/>
            <person name="Ohm R."/>
            <person name="Pangilinan J."/>
            <person name="Pereira M."/>
            <person name="Perotto S."/>
            <person name="Peter M."/>
            <person name="Riley R."/>
            <person name="Sitrit Y."/>
            <person name="Stielow B."/>
            <person name="Szollosi G."/>
            <person name="Zifcakova L."/>
            <person name="Stursova M."/>
            <person name="Spatafora J.W."/>
            <person name="Tedersoo L."/>
            <person name="Vaario L.-M."/>
            <person name="Yamada A."/>
            <person name="Yan M."/>
            <person name="Wang P."/>
            <person name="Xu J."/>
            <person name="Bruns T."/>
            <person name="Baldrian P."/>
            <person name="Vilgalys R."/>
            <person name="Henrissat B."/>
            <person name="Grigoriev I.V."/>
            <person name="Hibbett D."/>
            <person name="Nagy L.G."/>
            <person name="Martin F.M."/>
        </authorList>
    </citation>
    <scope>NUCLEOTIDE SEQUENCE</scope>
    <source>
        <strain evidence="3">UH-Tt-Lm1</strain>
    </source>
</reference>
<feature type="compositionally biased region" description="Basic and acidic residues" evidence="1">
    <location>
        <begin position="189"/>
        <end position="226"/>
    </location>
</feature>
<evidence type="ECO:0000313" key="3">
    <source>
        <dbReference type="EMBL" id="KAF9786642.1"/>
    </source>
</evidence>
<accession>A0A9P6L7Z9</accession>
<dbReference type="Proteomes" id="UP000736335">
    <property type="component" value="Unassembled WGS sequence"/>
</dbReference>
<keyword evidence="2" id="KW-0472">Membrane</keyword>
<comment type="caution">
    <text evidence="3">The sequence shown here is derived from an EMBL/GenBank/DDBJ whole genome shotgun (WGS) entry which is preliminary data.</text>
</comment>
<name>A0A9P6L7Z9_9AGAM</name>
<dbReference type="AlphaFoldDB" id="A0A9P6L7Z9"/>
<feature type="region of interest" description="Disordered" evidence="1">
    <location>
        <begin position="187"/>
        <end position="226"/>
    </location>
</feature>
<evidence type="ECO:0000313" key="4">
    <source>
        <dbReference type="Proteomes" id="UP000736335"/>
    </source>
</evidence>
<proteinExistence type="predicted"/>
<evidence type="ECO:0000256" key="1">
    <source>
        <dbReference type="SAM" id="MobiDB-lite"/>
    </source>
</evidence>
<feature type="transmembrane region" description="Helical" evidence="2">
    <location>
        <begin position="238"/>
        <end position="257"/>
    </location>
</feature>
<evidence type="ECO:0000256" key="2">
    <source>
        <dbReference type="SAM" id="Phobius"/>
    </source>
</evidence>
<dbReference type="OrthoDB" id="3315074at2759"/>
<organism evidence="3 4">
    <name type="scientific">Thelephora terrestris</name>
    <dbReference type="NCBI Taxonomy" id="56493"/>
    <lineage>
        <taxon>Eukaryota</taxon>
        <taxon>Fungi</taxon>
        <taxon>Dikarya</taxon>
        <taxon>Basidiomycota</taxon>
        <taxon>Agaricomycotina</taxon>
        <taxon>Agaricomycetes</taxon>
        <taxon>Thelephorales</taxon>
        <taxon>Thelephoraceae</taxon>
        <taxon>Thelephora</taxon>
    </lineage>
</organism>
<sequence length="276" mass="31263">MAKKQVFRPNSLPPRSGSDAVILIYIIKIQYDVDERHDNDHTRSYLAFQILNIFYPAMVSGQRPDAHVKRYILEAAGRDPRYLPLLPGLFLFAVPNGNPHTDIADNFDALNDAEAKYPDNLQHCPFINPSHLPGFATNQFVVFNPCLQLDPRGITPFLPYIIRGDLVSLLDNDIKVISSLWESTLASNRSDRSPTPARDRSPTPARDRSPTPVRDRSPTPAHDDEDFRPRWDFKTIHGAMAASFRIVVCLIFIWPIVHHTLLLLNGKESAIFSFPD</sequence>
<protein>
    <submittedName>
        <fullName evidence="3">Uncharacterized protein</fullName>
    </submittedName>
</protein>
<keyword evidence="2" id="KW-1133">Transmembrane helix</keyword>
<dbReference type="EMBL" id="WIUZ02000005">
    <property type="protein sequence ID" value="KAF9786642.1"/>
    <property type="molecule type" value="Genomic_DNA"/>
</dbReference>
<gene>
    <name evidence="3" type="ORF">BJ322DRAFT_1106770</name>
</gene>